<dbReference type="Proteomes" id="UP001520878">
    <property type="component" value="Unassembled WGS sequence"/>
</dbReference>
<proteinExistence type="predicted"/>
<evidence type="ECO:0000256" key="1">
    <source>
        <dbReference type="SAM" id="Coils"/>
    </source>
</evidence>
<sequence length="99" mass="10777">MKNHDYILSLCQQLAAQGAEPTVAMIRNKAHRPLAIPEVIAVLKRWKQDPQAQSSTTLAPVETATDSKPSQTCLENRVTELEAQVEALTKAVAALTKAQ</sequence>
<protein>
    <recommendedName>
        <fullName evidence="5">KfrA N-terminal DNA-binding domain-containing protein</fullName>
    </recommendedName>
</protein>
<comment type="caution">
    <text evidence="3">The sequence shown here is derived from an EMBL/GenBank/DDBJ whole genome shotgun (WGS) entry which is preliminary data.</text>
</comment>
<accession>A0ABS8G2M6</accession>
<keyword evidence="4" id="KW-1185">Reference proteome</keyword>
<organism evidence="3 4">
    <name type="scientific">Fluctibacter halophilus</name>
    <dbReference type="NCBI Taxonomy" id="226011"/>
    <lineage>
        <taxon>Bacteria</taxon>
        <taxon>Pseudomonadati</taxon>
        <taxon>Pseudomonadota</taxon>
        <taxon>Gammaproteobacteria</taxon>
        <taxon>Alteromonadales</taxon>
        <taxon>Alteromonadaceae</taxon>
        <taxon>Fluctibacter</taxon>
    </lineage>
</organism>
<evidence type="ECO:0000313" key="3">
    <source>
        <dbReference type="EMBL" id="MCC2614837.1"/>
    </source>
</evidence>
<evidence type="ECO:0000256" key="2">
    <source>
        <dbReference type="SAM" id="MobiDB-lite"/>
    </source>
</evidence>
<dbReference type="RefSeq" id="WP_229156752.1">
    <property type="nucleotide sequence ID" value="NZ_JAJEWP010000001.1"/>
</dbReference>
<dbReference type="EMBL" id="JAJEWP010000001">
    <property type="protein sequence ID" value="MCC2614837.1"/>
    <property type="molecule type" value="Genomic_DNA"/>
</dbReference>
<gene>
    <name evidence="3" type="ORF">LJ739_01115</name>
</gene>
<name>A0ABS8G2M6_9ALTE</name>
<evidence type="ECO:0008006" key="5">
    <source>
        <dbReference type="Google" id="ProtNLM"/>
    </source>
</evidence>
<keyword evidence="1" id="KW-0175">Coiled coil</keyword>
<reference evidence="3 4" key="1">
    <citation type="submission" date="2021-10" db="EMBL/GenBank/DDBJ databases">
        <title>Draft genome of Aestuariibacter halophilus JC2043.</title>
        <authorList>
            <person name="Emsley S.A."/>
            <person name="Pfannmuller K.M."/>
            <person name="Ushijima B."/>
            <person name="Saw J.H."/>
            <person name="Videau P."/>
        </authorList>
    </citation>
    <scope>NUCLEOTIDE SEQUENCE [LARGE SCALE GENOMIC DNA]</scope>
    <source>
        <strain evidence="3 4">JC2043</strain>
    </source>
</reference>
<feature type="region of interest" description="Disordered" evidence="2">
    <location>
        <begin position="51"/>
        <end position="71"/>
    </location>
</feature>
<evidence type="ECO:0000313" key="4">
    <source>
        <dbReference type="Proteomes" id="UP001520878"/>
    </source>
</evidence>
<feature type="coiled-coil region" evidence="1">
    <location>
        <begin position="71"/>
        <end position="98"/>
    </location>
</feature>